<dbReference type="EMBL" id="CM016557">
    <property type="protein sequence ID" value="TKW08349.1"/>
    <property type="molecule type" value="Genomic_DNA"/>
</dbReference>
<evidence type="ECO:0000313" key="2">
    <source>
        <dbReference type="EMBL" id="TKW08349.1"/>
    </source>
</evidence>
<sequence length="184" mass="19771">MAPHASDVREPVTVRLRSTAPRASASDAPLSMASAAQCLSSARFPSPLHPRSSPPLASPRRPCSAHGYKSQHLRTSARLRALVPPLLLCSLRRCTTPPWSPHLRTTPRLANTPARSAAPPRTSLSRLLATRSFPDAGTLPDTAAATRVRPHAVPPSTSFLRVPNLAEPSLYLRASTRVGRRTSC</sequence>
<accession>A0A4U6U4T5</accession>
<organism evidence="2 3">
    <name type="scientific">Setaria viridis</name>
    <name type="common">Green bristlegrass</name>
    <name type="synonym">Setaria italica subsp. viridis</name>
    <dbReference type="NCBI Taxonomy" id="4556"/>
    <lineage>
        <taxon>Eukaryota</taxon>
        <taxon>Viridiplantae</taxon>
        <taxon>Streptophyta</taxon>
        <taxon>Embryophyta</taxon>
        <taxon>Tracheophyta</taxon>
        <taxon>Spermatophyta</taxon>
        <taxon>Magnoliopsida</taxon>
        <taxon>Liliopsida</taxon>
        <taxon>Poales</taxon>
        <taxon>Poaceae</taxon>
        <taxon>PACMAD clade</taxon>
        <taxon>Panicoideae</taxon>
        <taxon>Panicodae</taxon>
        <taxon>Paniceae</taxon>
        <taxon>Cenchrinae</taxon>
        <taxon>Setaria</taxon>
    </lineage>
</organism>
<proteinExistence type="predicted"/>
<name>A0A4U6U4T5_SETVI</name>
<dbReference type="Gramene" id="TKW08349">
    <property type="protein sequence ID" value="TKW08349"/>
    <property type="gene ID" value="SEVIR_6G023160v2"/>
</dbReference>
<reference evidence="2" key="1">
    <citation type="submission" date="2019-03" db="EMBL/GenBank/DDBJ databases">
        <title>WGS assembly of Setaria viridis.</title>
        <authorList>
            <person name="Huang P."/>
            <person name="Jenkins J."/>
            <person name="Grimwood J."/>
            <person name="Barry K."/>
            <person name="Healey A."/>
            <person name="Mamidi S."/>
            <person name="Sreedasyam A."/>
            <person name="Shu S."/>
            <person name="Feldman M."/>
            <person name="Wu J."/>
            <person name="Yu Y."/>
            <person name="Chen C."/>
            <person name="Johnson J."/>
            <person name="Rokhsar D."/>
            <person name="Baxter I."/>
            <person name="Schmutz J."/>
            <person name="Brutnell T."/>
            <person name="Kellogg E."/>
        </authorList>
    </citation>
    <scope>NUCLEOTIDE SEQUENCE [LARGE SCALE GENOMIC DNA]</scope>
</reference>
<feature type="compositionally biased region" description="Basic and acidic residues" evidence="1">
    <location>
        <begin position="1"/>
        <end position="12"/>
    </location>
</feature>
<feature type="region of interest" description="Disordered" evidence="1">
    <location>
        <begin position="1"/>
        <end position="71"/>
    </location>
</feature>
<evidence type="ECO:0000256" key="1">
    <source>
        <dbReference type="SAM" id="MobiDB-lite"/>
    </source>
</evidence>
<protein>
    <submittedName>
        <fullName evidence="2">Uncharacterized protein</fullName>
    </submittedName>
</protein>
<keyword evidence="3" id="KW-1185">Reference proteome</keyword>
<feature type="region of interest" description="Disordered" evidence="1">
    <location>
        <begin position="102"/>
        <end position="122"/>
    </location>
</feature>
<evidence type="ECO:0000313" key="3">
    <source>
        <dbReference type="Proteomes" id="UP000298652"/>
    </source>
</evidence>
<dbReference type="AlphaFoldDB" id="A0A4U6U4T5"/>
<dbReference type="Proteomes" id="UP000298652">
    <property type="component" value="Chromosome 6"/>
</dbReference>
<gene>
    <name evidence="2" type="ORF">SEVIR_6G023160v2</name>
</gene>